<accession>A0AAD8UE41</accession>
<dbReference type="AlphaFoldDB" id="A0AAD8UE41"/>
<evidence type="ECO:0000313" key="2">
    <source>
        <dbReference type="EMBL" id="KAK1713393.1"/>
    </source>
</evidence>
<proteinExistence type="predicted"/>
<name>A0AAD8UE41_GLOAC</name>
<keyword evidence="3" id="KW-1185">Reference proteome</keyword>
<reference evidence="2" key="1">
    <citation type="submission" date="2021-12" db="EMBL/GenBank/DDBJ databases">
        <title>Comparative genomics, transcriptomics and evolutionary studies reveal genomic signatures of adaptation to plant cell wall in hemibiotrophic fungi.</title>
        <authorList>
            <consortium name="DOE Joint Genome Institute"/>
            <person name="Baroncelli R."/>
            <person name="Diaz J.F."/>
            <person name="Benocci T."/>
            <person name="Peng M."/>
            <person name="Battaglia E."/>
            <person name="Haridas S."/>
            <person name="Andreopoulos W."/>
            <person name="Labutti K."/>
            <person name="Pangilinan J."/>
            <person name="Floch G.L."/>
            <person name="Makela M.R."/>
            <person name="Henrissat B."/>
            <person name="Grigoriev I.V."/>
            <person name="Crouch J.A."/>
            <person name="De Vries R.P."/>
            <person name="Sukno S.A."/>
            <person name="Thon M.R."/>
        </authorList>
    </citation>
    <scope>NUCLEOTIDE SEQUENCE</scope>
    <source>
        <strain evidence="2">CBS 112980</strain>
    </source>
</reference>
<sequence>MVIELVLDGEVVARHSKRAGSTRHTAANCGPRGDSIMSHVLSRYCCLRMVISPAGSTLVAFGWDPTKGSDSSRTVLGKSTSLMMARVATVRGDRVTNPSIAADDPELEPSGAEEATASGRPDERFALRSSPYNSPCWQDVWVTPTRLNQLVVDRIREKSLHVLLADGFRSTPAFDPMPSTIIIVYITGINDGDDGRKEREVDDSSGGEVAASTNMTTRSSILRQSVNNRNVFRDGRSDGFPAVPQSDCPFAGHASPSHSGGGVFEPHRGGGADR</sequence>
<feature type="region of interest" description="Disordered" evidence="1">
    <location>
        <begin position="95"/>
        <end position="123"/>
    </location>
</feature>
<feature type="region of interest" description="Disordered" evidence="1">
    <location>
        <begin position="226"/>
        <end position="274"/>
    </location>
</feature>
<organism evidence="2 3">
    <name type="scientific">Glomerella acutata</name>
    <name type="common">Colletotrichum acutatum</name>
    <dbReference type="NCBI Taxonomy" id="27357"/>
    <lineage>
        <taxon>Eukaryota</taxon>
        <taxon>Fungi</taxon>
        <taxon>Dikarya</taxon>
        <taxon>Ascomycota</taxon>
        <taxon>Pezizomycotina</taxon>
        <taxon>Sordariomycetes</taxon>
        <taxon>Hypocreomycetidae</taxon>
        <taxon>Glomerellales</taxon>
        <taxon>Glomerellaceae</taxon>
        <taxon>Colletotrichum</taxon>
        <taxon>Colletotrichum acutatum species complex</taxon>
    </lineage>
</organism>
<dbReference type="Proteomes" id="UP001244207">
    <property type="component" value="Unassembled WGS sequence"/>
</dbReference>
<dbReference type="RefSeq" id="XP_060359719.1">
    <property type="nucleotide sequence ID" value="XM_060510866.1"/>
</dbReference>
<protein>
    <submittedName>
        <fullName evidence="2">Uncharacterized protein</fullName>
    </submittedName>
</protein>
<dbReference type="GeneID" id="85394765"/>
<evidence type="ECO:0000313" key="3">
    <source>
        <dbReference type="Proteomes" id="UP001244207"/>
    </source>
</evidence>
<evidence type="ECO:0000256" key="1">
    <source>
        <dbReference type="SAM" id="MobiDB-lite"/>
    </source>
</evidence>
<gene>
    <name evidence="2" type="ORF">BDZ83DRAFT_656295</name>
</gene>
<dbReference type="EMBL" id="JAHMHS010000138">
    <property type="protein sequence ID" value="KAK1713393.1"/>
    <property type="molecule type" value="Genomic_DNA"/>
</dbReference>
<comment type="caution">
    <text evidence="2">The sequence shown here is derived from an EMBL/GenBank/DDBJ whole genome shotgun (WGS) entry which is preliminary data.</text>
</comment>
<feature type="compositionally biased region" description="Basic and acidic residues" evidence="1">
    <location>
        <begin position="265"/>
        <end position="274"/>
    </location>
</feature>